<dbReference type="AlphaFoldDB" id="A0AAW1FD03"/>
<dbReference type="PANTHER" id="PTHR23037:SF27">
    <property type="entry name" value="INTERLEUKIN-7 RECEPTOR SUBUNIT ALPHA"/>
    <property type="match status" value="1"/>
</dbReference>
<evidence type="ECO:0000256" key="8">
    <source>
        <dbReference type="SAM" id="MobiDB-lite"/>
    </source>
</evidence>
<evidence type="ECO:0000313" key="12">
    <source>
        <dbReference type="EMBL" id="KAK9532098.1"/>
    </source>
</evidence>
<dbReference type="Gene3D" id="2.60.40.10">
    <property type="entry name" value="Immunoglobulins"/>
    <property type="match status" value="1"/>
</dbReference>
<evidence type="ECO:0000256" key="7">
    <source>
        <dbReference type="ARBA" id="ARBA00023180"/>
    </source>
</evidence>
<evidence type="ECO:0000259" key="11">
    <source>
        <dbReference type="PROSITE" id="PS50853"/>
    </source>
</evidence>
<evidence type="ECO:0000256" key="5">
    <source>
        <dbReference type="ARBA" id="ARBA00023136"/>
    </source>
</evidence>
<name>A0AAW1FD03_ZOAVI</name>
<sequence length="423" mass="47281">MLLCCWVAALLLLPAVSRTESGDGDDEPTISCSSHIMRTGSSLSCRLVGGRNDHEDDEDDQGEEDDGIRNMTVCFIDFSQNEAKVCLEAFRDTVSSVKLNPLCRLTVTVQLKRGGRITTTVDLKKIVQPRSPQVKNVTFDLDSHQVVIRLQTPYLNDYIRVDNQLFQLHIWTNSSTMTQNVSSDTLKIHMEHLRKHTEYYVKARSIPVNGLQGSWSKWSKTFTFITPAEEEEEDDEVQKQTDERRETNKLIVCLIVLVVVVPSSVVFFCKNKIFTYMWPSIPHPKHTLVQICKTNKGLLLNFKPEEFSALKVEKIEKQSCEDAEPPVADEAAADEIQSSPSCSTQSSDGSRSTTSVGTEELELSALLSRSSSSDGEDDLRSTSPSPVEDLRLGERPLTPQPECSSGGNEAEAYVTMSSFYQIK</sequence>
<feature type="signal peptide" evidence="10">
    <location>
        <begin position="1"/>
        <end position="19"/>
    </location>
</feature>
<dbReference type="InterPro" id="IPR003961">
    <property type="entry name" value="FN3_dom"/>
</dbReference>
<feature type="chain" id="PRO_5043598158" description="Fibronectin type-III domain-containing protein" evidence="10">
    <location>
        <begin position="20"/>
        <end position="423"/>
    </location>
</feature>
<dbReference type="EMBL" id="JBCEZU010000078">
    <property type="protein sequence ID" value="KAK9532098.1"/>
    <property type="molecule type" value="Genomic_DNA"/>
</dbReference>
<evidence type="ECO:0000256" key="2">
    <source>
        <dbReference type="ARBA" id="ARBA00022692"/>
    </source>
</evidence>
<dbReference type="GO" id="GO:0030097">
    <property type="term" value="P:hemopoiesis"/>
    <property type="evidence" value="ECO:0007669"/>
    <property type="project" value="TreeGrafter"/>
</dbReference>
<evidence type="ECO:0000256" key="1">
    <source>
        <dbReference type="ARBA" id="ARBA00004479"/>
    </source>
</evidence>
<dbReference type="PANTHER" id="PTHR23037">
    <property type="entry name" value="CYTOKINE RECEPTOR"/>
    <property type="match status" value="1"/>
</dbReference>
<evidence type="ECO:0000256" key="9">
    <source>
        <dbReference type="SAM" id="Phobius"/>
    </source>
</evidence>
<evidence type="ECO:0000256" key="4">
    <source>
        <dbReference type="ARBA" id="ARBA00022989"/>
    </source>
</evidence>
<evidence type="ECO:0000256" key="3">
    <source>
        <dbReference type="ARBA" id="ARBA00022729"/>
    </source>
</evidence>
<feature type="domain" description="Fibronectin type-III" evidence="11">
    <location>
        <begin position="128"/>
        <end position="229"/>
    </location>
</feature>
<comment type="caution">
    <text evidence="12">The sequence shown here is derived from an EMBL/GenBank/DDBJ whole genome shotgun (WGS) entry which is preliminary data.</text>
</comment>
<organism evidence="12 13">
    <name type="scientific">Zoarces viviparus</name>
    <name type="common">Viviparous eelpout</name>
    <name type="synonym">Blennius viviparus</name>
    <dbReference type="NCBI Taxonomy" id="48416"/>
    <lineage>
        <taxon>Eukaryota</taxon>
        <taxon>Metazoa</taxon>
        <taxon>Chordata</taxon>
        <taxon>Craniata</taxon>
        <taxon>Vertebrata</taxon>
        <taxon>Euteleostomi</taxon>
        <taxon>Actinopterygii</taxon>
        <taxon>Neopterygii</taxon>
        <taxon>Teleostei</taxon>
        <taxon>Neoteleostei</taxon>
        <taxon>Acanthomorphata</taxon>
        <taxon>Eupercaria</taxon>
        <taxon>Perciformes</taxon>
        <taxon>Cottioidei</taxon>
        <taxon>Zoarcales</taxon>
        <taxon>Zoarcidae</taxon>
        <taxon>Zoarcinae</taxon>
        <taxon>Zoarces</taxon>
    </lineage>
</organism>
<protein>
    <recommendedName>
        <fullName evidence="11">Fibronectin type-III domain-containing protein</fullName>
    </recommendedName>
</protein>
<keyword evidence="13" id="KW-1185">Reference proteome</keyword>
<feature type="compositionally biased region" description="Low complexity" evidence="8">
    <location>
        <begin position="325"/>
        <end position="350"/>
    </location>
</feature>
<evidence type="ECO:0000256" key="6">
    <source>
        <dbReference type="ARBA" id="ARBA00023170"/>
    </source>
</evidence>
<dbReference type="InterPro" id="IPR036116">
    <property type="entry name" value="FN3_sf"/>
</dbReference>
<feature type="transmembrane region" description="Helical" evidence="9">
    <location>
        <begin position="249"/>
        <end position="269"/>
    </location>
</feature>
<dbReference type="GO" id="GO:0004896">
    <property type="term" value="F:cytokine receptor activity"/>
    <property type="evidence" value="ECO:0007669"/>
    <property type="project" value="TreeGrafter"/>
</dbReference>
<keyword evidence="2 9" id="KW-0812">Transmembrane</keyword>
<keyword evidence="3 10" id="KW-0732">Signal</keyword>
<dbReference type="Proteomes" id="UP001488805">
    <property type="component" value="Unassembled WGS sequence"/>
</dbReference>
<evidence type="ECO:0000313" key="13">
    <source>
        <dbReference type="Proteomes" id="UP001488805"/>
    </source>
</evidence>
<gene>
    <name evidence="12" type="ORF">VZT92_009501</name>
</gene>
<feature type="region of interest" description="Disordered" evidence="8">
    <location>
        <begin position="321"/>
        <end position="423"/>
    </location>
</feature>
<keyword evidence="4 9" id="KW-1133">Transmembrane helix</keyword>
<keyword evidence="5 9" id="KW-0472">Membrane</keyword>
<dbReference type="InterPro" id="IPR013783">
    <property type="entry name" value="Ig-like_fold"/>
</dbReference>
<keyword evidence="6" id="KW-0675">Receptor</keyword>
<reference evidence="12 13" key="1">
    <citation type="journal article" date="2024" name="Genome Biol. Evol.">
        <title>Chromosome-level genome assembly of the viviparous eelpout Zoarces viviparus.</title>
        <authorList>
            <person name="Fuhrmann N."/>
            <person name="Brasseur M.V."/>
            <person name="Bakowski C.E."/>
            <person name="Podsiadlowski L."/>
            <person name="Prost S."/>
            <person name="Krehenwinkel H."/>
            <person name="Mayer C."/>
        </authorList>
    </citation>
    <scope>NUCLEOTIDE SEQUENCE [LARGE SCALE GENOMIC DNA]</scope>
    <source>
        <strain evidence="12">NO-MEL_2022_Ind0_liver</strain>
    </source>
</reference>
<dbReference type="GO" id="GO:0009897">
    <property type="term" value="C:external side of plasma membrane"/>
    <property type="evidence" value="ECO:0007669"/>
    <property type="project" value="TreeGrafter"/>
</dbReference>
<feature type="compositionally biased region" description="Low complexity" evidence="8">
    <location>
        <begin position="363"/>
        <end position="373"/>
    </location>
</feature>
<keyword evidence="7" id="KW-0325">Glycoprotein</keyword>
<accession>A0AAW1FD03</accession>
<dbReference type="SUPFAM" id="SSF49265">
    <property type="entry name" value="Fibronectin type III"/>
    <property type="match status" value="1"/>
</dbReference>
<evidence type="ECO:0000256" key="10">
    <source>
        <dbReference type="SAM" id="SignalP"/>
    </source>
</evidence>
<comment type="subcellular location">
    <subcellularLocation>
        <location evidence="1">Membrane</location>
        <topology evidence="1">Single-pass type I membrane protein</topology>
    </subcellularLocation>
</comment>
<dbReference type="GO" id="GO:0046427">
    <property type="term" value="P:positive regulation of receptor signaling pathway via JAK-STAT"/>
    <property type="evidence" value="ECO:0007669"/>
    <property type="project" value="TreeGrafter"/>
</dbReference>
<proteinExistence type="predicted"/>
<dbReference type="PROSITE" id="PS50853">
    <property type="entry name" value="FN3"/>
    <property type="match status" value="1"/>
</dbReference>